<accession>A0AAE0CXE1</accession>
<keyword evidence="2" id="KW-1185">Reference proteome</keyword>
<reference evidence="1" key="1">
    <citation type="submission" date="2023-02" db="EMBL/GenBank/DDBJ databases">
        <title>Colletotrichum kahawae CIFC_Que2 genome sequencing and assembly.</title>
        <authorList>
            <person name="Baroncelli R."/>
        </authorList>
    </citation>
    <scope>NUCLEOTIDE SEQUENCE</scope>
    <source>
        <strain evidence="1">CIFC_Que2</strain>
    </source>
</reference>
<dbReference type="AlphaFoldDB" id="A0AAE0CXE1"/>
<proteinExistence type="predicted"/>
<dbReference type="EMBL" id="VYYT01000821">
    <property type="protein sequence ID" value="KAK2729210.1"/>
    <property type="molecule type" value="Genomic_DNA"/>
</dbReference>
<evidence type="ECO:0000313" key="2">
    <source>
        <dbReference type="Proteomes" id="UP001281614"/>
    </source>
</evidence>
<name>A0AAE0CXE1_COLKA</name>
<organism evidence="1 2">
    <name type="scientific">Colletotrichum kahawae</name>
    <name type="common">Coffee berry disease fungus</name>
    <dbReference type="NCBI Taxonomy" id="34407"/>
    <lineage>
        <taxon>Eukaryota</taxon>
        <taxon>Fungi</taxon>
        <taxon>Dikarya</taxon>
        <taxon>Ascomycota</taxon>
        <taxon>Pezizomycotina</taxon>
        <taxon>Sordariomycetes</taxon>
        <taxon>Hypocreomycetidae</taxon>
        <taxon>Glomerellales</taxon>
        <taxon>Glomerellaceae</taxon>
        <taxon>Colletotrichum</taxon>
        <taxon>Colletotrichum gloeosporioides species complex</taxon>
    </lineage>
</organism>
<sequence length="88" mass="10166">MWFVLDAGCRARALDAERNKQACRYTQDRKGGTLYTYKIVTGREYWSRVWNPKMGAFTTWTDRGIQVRRRHSSSLGALEGPQGSHSLR</sequence>
<protein>
    <submittedName>
        <fullName evidence="1">Uncharacterized protein</fullName>
    </submittedName>
</protein>
<gene>
    <name evidence="1" type="ORF">CKAH01_10417</name>
</gene>
<evidence type="ECO:0000313" key="1">
    <source>
        <dbReference type="EMBL" id="KAK2729210.1"/>
    </source>
</evidence>
<dbReference type="Proteomes" id="UP001281614">
    <property type="component" value="Unassembled WGS sequence"/>
</dbReference>
<comment type="caution">
    <text evidence="1">The sequence shown here is derived from an EMBL/GenBank/DDBJ whole genome shotgun (WGS) entry which is preliminary data.</text>
</comment>